<comment type="caution">
    <text evidence="1">The sequence shown here is derived from an EMBL/GenBank/DDBJ whole genome shotgun (WGS) entry which is preliminary data.</text>
</comment>
<evidence type="ECO:0000313" key="1">
    <source>
        <dbReference type="EMBL" id="GAN32428.1"/>
    </source>
</evidence>
<keyword evidence="2" id="KW-1185">Reference proteome</keyword>
<dbReference type="EMBL" id="BAFN01000001">
    <property type="protein sequence ID" value="GAN32428.1"/>
    <property type="molecule type" value="Genomic_DNA"/>
</dbReference>
<sequence>MIMKLEFDPGLIEEVIFGELKAREEKGDFSFTLEYHSCIDPVYENFPLDERPLQFKKIEWDFFKKLELPKLIKEIFDEFPDLEENACGGVIAKAANNFDEGAYLTKGMNQESGQKKIVVKLLPDRFREIPYLRKLVRHELMHASDMLSETYGYRDERLGGNPMEESIVKERYCAFWDIYVDSRLIRKGKETLSDKEGRYKEFEALYKKIPDEVKIAIFDILWQDENLTHDKILRLAKDVNELIKISEGLPIKHTLKKKKTILPGAQCPLCQFRTYHWIENIEQDAYLVDAIKRDFPEWEPEDGVCGQCIEAYKVRKIVC</sequence>
<accession>A0ABQ0JUQ4</accession>
<name>A0ABQ0JUQ4_9BACT</name>
<protein>
    <recommendedName>
        <fullName evidence="3">SprT-like domain-containing protein</fullName>
    </recommendedName>
</protein>
<dbReference type="Proteomes" id="UP000032309">
    <property type="component" value="Unassembled WGS sequence"/>
</dbReference>
<gene>
    <name evidence="1" type="ORF">BROSI_A0942</name>
</gene>
<proteinExistence type="predicted"/>
<organism evidence="1 2">
    <name type="scientific">Candidatus Brocadia sinica JPN1</name>
    <dbReference type="NCBI Taxonomy" id="1197129"/>
    <lineage>
        <taxon>Bacteria</taxon>
        <taxon>Pseudomonadati</taxon>
        <taxon>Planctomycetota</taxon>
        <taxon>Candidatus Brocadiia</taxon>
        <taxon>Candidatus Brocadiales</taxon>
        <taxon>Candidatus Brocadiaceae</taxon>
        <taxon>Candidatus Brocadia</taxon>
    </lineage>
</organism>
<reference evidence="2" key="1">
    <citation type="journal article" date="2015" name="Genome Announc.">
        <title>Draft Genome Sequence of an Anaerobic Ammonium-Oxidizing Bacterium, "Candidatus Brocadia sinica".</title>
        <authorList>
            <person name="Oshiki M."/>
            <person name="Shinyako-Hata K."/>
            <person name="Satoh H."/>
            <person name="Okabe S."/>
        </authorList>
    </citation>
    <scope>NUCLEOTIDE SEQUENCE [LARGE SCALE GENOMIC DNA]</scope>
    <source>
        <strain evidence="2">JPN1</strain>
    </source>
</reference>
<evidence type="ECO:0000313" key="2">
    <source>
        <dbReference type="Proteomes" id="UP000032309"/>
    </source>
</evidence>
<evidence type="ECO:0008006" key="3">
    <source>
        <dbReference type="Google" id="ProtNLM"/>
    </source>
</evidence>